<keyword evidence="9" id="KW-1185">Reference proteome</keyword>
<evidence type="ECO:0000256" key="1">
    <source>
        <dbReference type="ARBA" id="ARBA00002904"/>
    </source>
</evidence>
<reference evidence="8 9" key="1">
    <citation type="journal article" date="2017" name="Mol. Plant">
        <title>The Genome of Medicinal Plant Macleaya cordata Provides New Insights into Benzylisoquinoline Alkaloids Metabolism.</title>
        <authorList>
            <person name="Liu X."/>
            <person name="Liu Y."/>
            <person name="Huang P."/>
            <person name="Ma Y."/>
            <person name="Qing Z."/>
            <person name="Tang Q."/>
            <person name="Cao H."/>
            <person name="Cheng P."/>
            <person name="Zheng Y."/>
            <person name="Yuan Z."/>
            <person name="Zhou Y."/>
            <person name="Liu J."/>
            <person name="Tang Z."/>
            <person name="Zhuo Y."/>
            <person name="Zhang Y."/>
            <person name="Yu L."/>
            <person name="Huang J."/>
            <person name="Yang P."/>
            <person name="Peng Q."/>
            <person name="Zhang J."/>
            <person name="Jiang W."/>
            <person name="Zhang Z."/>
            <person name="Lin K."/>
            <person name="Ro D.K."/>
            <person name="Chen X."/>
            <person name="Xiong X."/>
            <person name="Shang Y."/>
            <person name="Huang S."/>
            <person name="Zeng J."/>
        </authorList>
    </citation>
    <scope>NUCLEOTIDE SEQUENCE [LARGE SCALE GENOMIC DNA]</scope>
    <source>
        <strain evidence="9">cv. BLH2017</strain>
        <tissue evidence="8">Root</tissue>
    </source>
</reference>
<dbReference type="GO" id="GO:0004089">
    <property type="term" value="F:carbonate dehydratase activity"/>
    <property type="evidence" value="ECO:0007669"/>
    <property type="project" value="UniProtKB-EC"/>
</dbReference>
<name>A0A200PU90_MACCD</name>
<protein>
    <recommendedName>
        <fullName evidence="3">carbonic anhydrase</fullName>
        <ecNumber evidence="3">4.2.1.1</ecNumber>
    </recommendedName>
</protein>
<dbReference type="PANTHER" id="PTHR11002">
    <property type="entry name" value="CARBONIC ANHYDRASE"/>
    <property type="match status" value="1"/>
</dbReference>
<organism evidence="8 9">
    <name type="scientific">Macleaya cordata</name>
    <name type="common">Five-seeded plume-poppy</name>
    <name type="synonym">Bocconia cordata</name>
    <dbReference type="NCBI Taxonomy" id="56857"/>
    <lineage>
        <taxon>Eukaryota</taxon>
        <taxon>Viridiplantae</taxon>
        <taxon>Streptophyta</taxon>
        <taxon>Embryophyta</taxon>
        <taxon>Tracheophyta</taxon>
        <taxon>Spermatophyta</taxon>
        <taxon>Magnoliopsida</taxon>
        <taxon>Ranunculales</taxon>
        <taxon>Papaveraceae</taxon>
        <taxon>Papaveroideae</taxon>
        <taxon>Macleaya</taxon>
    </lineage>
</organism>
<evidence type="ECO:0000313" key="8">
    <source>
        <dbReference type="EMBL" id="OVA01783.1"/>
    </source>
</evidence>
<feature type="binding site" evidence="7">
    <location>
        <position position="136"/>
    </location>
    <ligand>
        <name>Zn(2+)</name>
        <dbReference type="ChEBI" id="CHEBI:29105"/>
    </ligand>
</feature>
<dbReference type="InterPro" id="IPR015892">
    <property type="entry name" value="Carbonic_anhydrase_CS"/>
</dbReference>
<comment type="cofactor">
    <cofactor evidence="7">
        <name>Zn(2+)</name>
        <dbReference type="ChEBI" id="CHEBI:29105"/>
    </cofactor>
    <text evidence="7">Binds 1 zinc ion per subunit.</text>
</comment>
<comment type="catalytic activity">
    <reaction evidence="6">
        <text>hydrogencarbonate + H(+) = CO2 + H2O</text>
        <dbReference type="Rhea" id="RHEA:10748"/>
        <dbReference type="ChEBI" id="CHEBI:15377"/>
        <dbReference type="ChEBI" id="CHEBI:15378"/>
        <dbReference type="ChEBI" id="CHEBI:16526"/>
        <dbReference type="ChEBI" id="CHEBI:17544"/>
        <dbReference type="EC" id="4.2.1.1"/>
    </reaction>
</comment>
<dbReference type="PANTHER" id="PTHR11002:SF12">
    <property type="entry name" value="CARBONIC ANHYDRASE"/>
    <property type="match status" value="1"/>
</dbReference>
<dbReference type="Proteomes" id="UP000195402">
    <property type="component" value="Unassembled WGS sequence"/>
</dbReference>
<dbReference type="InParanoid" id="A0A200PU90"/>
<dbReference type="SMART" id="SM00947">
    <property type="entry name" value="Pro_CA"/>
    <property type="match status" value="1"/>
</dbReference>
<dbReference type="Gene3D" id="3.40.1050.10">
    <property type="entry name" value="Carbonic anhydrase"/>
    <property type="match status" value="1"/>
</dbReference>
<dbReference type="EMBL" id="MVGT01004037">
    <property type="protein sequence ID" value="OVA01783.1"/>
    <property type="molecule type" value="Genomic_DNA"/>
</dbReference>
<evidence type="ECO:0000256" key="7">
    <source>
        <dbReference type="PIRSR" id="PIRSR601765-1"/>
    </source>
</evidence>
<dbReference type="InterPro" id="IPR001765">
    <property type="entry name" value="Carbonic_anhydrase"/>
</dbReference>
<comment type="function">
    <text evidence="1">Reversible hydration of carbon dioxide.</text>
</comment>
<accession>A0A200PU90</accession>
<dbReference type="EC" id="4.2.1.1" evidence="3"/>
<keyword evidence="5" id="KW-0456">Lyase</keyword>
<feature type="binding site" evidence="7">
    <location>
        <position position="198"/>
    </location>
    <ligand>
        <name>Zn(2+)</name>
        <dbReference type="ChEBI" id="CHEBI:29105"/>
    </ligand>
</feature>
<comment type="caution">
    <text evidence="8">The sequence shown here is derived from an EMBL/GenBank/DDBJ whole genome shotgun (WGS) entry which is preliminary data.</text>
</comment>
<dbReference type="AlphaFoldDB" id="A0A200PU90"/>
<comment type="similarity">
    <text evidence="2">Belongs to the beta-class carbonic anhydrase family.</text>
</comment>
<evidence type="ECO:0000256" key="2">
    <source>
        <dbReference type="ARBA" id="ARBA00006217"/>
    </source>
</evidence>
<dbReference type="FunFam" id="3.40.1050.10:FF:000003">
    <property type="entry name" value="Carbonic anhydrase"/>
    <property type="match status" value="1"/>
</dbReference>
<dbReference type="STRING" id="56857.A0A200PU90"/>
<keyword evidence="4 7" id="KW-0862">Zinc</keyword>
<gene>
    <name evidence="8" type="ORF">BVC80_9075g21</name>
</gene>
<sequence>MVALRPSSMSKDSSSCVTLSLPHNSFMGLPRVGNTRICGFPKKNAKIYHTHLRILVPIMRNTPLRLEASRESLGLTQEQNIDKANVEEEKLDKGLDLFDEMKHRFLTFKRHRYLENLDHYQSLARAQAPKFMVIACADSRVCPSYILGFQPGEAFVVRNVGNLVPPFENGPTETNAALEFSVNTLEVENILVIGHSCCGGIQALMSMEDGVQSSSFIRNWVIVGKDARLRTKAIAANLSFDQQCRHCEKFYQMTLITDPLLSSVAVESKKIEKAKVNEEKVYSSSLGSSDAIDFGIGHEFGQFLHLNSRRVRTPGYSDKKEPLVTEVNYIDFHRNLSTGCWNLPCPEACYTTFTEHHPKYSLYLIEIVICQTS</sequence>
<feature type="binding site" evidence="7">
    <location>
        <position position="138"/>
    </location>
    <ligand>
        <name>Zn(2+)</name>
        <dbReference type="ChEBI" id="CHEBI:29105"/>
    </ligand>
</feature>
<evidence type="ECO:0000313" key="9">
    <source>
        <dbReference type="Proteomes" id="UP000195402"/>
    </source>
</evidence>
<keyword evidence="7" id="KW-0479">Metal-binding</keyword>
<dbReference type="PROSITE" id="PS00704">
    <property type="entry name" value="PROK_CO2_ANHYDRASE_1"/>
    <property type="match status" value="1"/>
</dbReference>
<evidence type="ECO:0000256" key="4">
    <source>
        <dbReference type="ARBA" id="ARBA00022833"/>
    </source>
</evidence>
<dbReference type="SUPFAM" id="SSF53056">
    <property type="entry name" value="beta-carbonic anhydrase, cab"/>
    <property type="match status" value="1"/>
</dbReference>
<evidence type="ECO:0000256" key="3">
    <source>
        <dbReference type="ARBA" id="ARBA00012925"/>
    </source>
</evidence>
<dbReference type="GO" id="GO:0008270">
    <property type="term" value="F:zinc ion binding"/>
    <property type="evidence" value="ECO:0007669"/>
    <property type="project" value="InterPro"/>
</dbReference>
<dbReference type="GO" id="GO:0015976">
    <property type="term" value="P:carbon utilization"/>
    <property type="evidence" value="ECO:0007669"/>
    <property type="project" value="InterPro"/>
</dbReference>
<proteinExistence type="inferred from homology"/>
<feature type="binding site" evidence="7">
    <location>
        <position position="195"/>
    </location>
    <ligand>
        <name>Zn(2+)</name>
        <dbReference type="ChEBI" id="CHEBI:29105"/>
    </ligand>
</feature>
<dbReference type="OrthoDB" id="10248475at2759"/>
<dbReference type="InterPro" id="IPR036874">
    <property type="entry name" value="Carbonic_anhydrase_sf"/>
</dbReference>
<evidence type="ECO:0000256" key="6">
    <source>
        <dbReference type="ARBA" id="ARBA00048348"/>
    </source>
</evidence>
<dbReference type="Pfam" id="PF00484">
    <property type="entry name" value="Pro_CA"/>
    <property type="match status" value="1"/>
</dbReference>
<evidence type="ECO:0000256" key="5">
    <source>
        <dbReference type="ARBA" id="ARBA00023239"/>
    </source>
</evidence>